<evidence type="ECO:0000313" key="7">
    <source>
        <dbReference type="EMBL" id="MDC3417696.1"/>
    </source>
</evidence>
<evidence type="ECO:0000313" key="8">
    <source>
        <dbReference type="Proteomes" id="UP001145069"/>
    </source>
</evidence>
<accession>A0A9X3WFX1</accession>
<organism evidence="7 8">
    <name type="scientific">Aquibacillus salsiterrae</name>
    <dbReference type="NCBI Taxonomy" id="2950439"/>
    <lineage>
        <taxon>Bacteria</taxon>
        <taxon>Bacillati</taxon>
        <taxon>Bacillota</taxon>
        <taxon>Bacilli</taxon>
        <taxon>Bacillales</taxon>
        <taxon>Bacillaceae</taxon>
        <taxon>Aquibacillus</taxon>
    </lineage>
</organism>
<dbReference type="PANTHER" id="PTHR33545:SF5">
    <property type="entry name" value="UPF0750 MEMBRANE PROTEIN YITT"/>
    <property type="match status" value="1"/>
</dbReference>
<evidence type="ECO:0000256" key="3">
    <source>
        <dbReference type="ARBA" id="ARBA00022692"/>
    </source>
</evidence>
<evidence type="ECO:0000256" key="5">
    <source>
        <dbReference type="ARBA" id="ARBA00023136"/>
    </source>
</evidence>
<evidence type="ECO:0000256" key="2">
    <source>
        <dbReference type="ARBA" id="ARBA00022475"/>
    </source>
</evidence>
<dbReference type="Pfam" id="PF02588">
    <property type="entry name" value="YitT_membrane"/>
    <property type="match status" value="1"/>
</dbReference>
<name>A0A9X3WFX1_9BACI</name>
<feature type="transmembrane region" description="Helical" evidence="6">
    <location>
        <begin position="48"/>
        <end position="66"/>
    </location>
</feature>
<sequence length="199" mass="21605">MTKKIASIIIGSIFLSIGVNIFLVPYHLLDGGVIGLGLIANYLTGVQAGLFIIFISIPIFTIAWVYKRAYFYNSMHGMLFSSFSIDFLSSTPFPYLTDEWLPPIASSIIGGILIGIGIGIMLRYQTSTGGTDLLAQLLATKINVNVGVLIFVVDAFVISLGGLLISFDAFLLSIVTILFVGIFTSLCTWKATYVDKNEL</sequence>
<dbReference type="InterPro" id="IPR051461">
    <property type="entry name" value="UPF0750_membrane"/>
</dbReference>
<feature type="transmembrane region" description="Helical" evidence="6">
    <location>
        <begin position="7"/>
        <end position="28"/>
    </location>
</feature>
<gene>
    <name evidence="7" type="ORF">NC799_12385</name>
</gene>
<evidence type="ECO:0000256" key="4">
    <source>
        <dbReference type="ARBA" id="ARBA00022989"/>
    </source>
</evidence>
<keyword evidence="3 6" id="KW-0812">Transmembrane</keyword>
<evidence type="ECO:0000256" key="6">
    <source>
        <dbReference type="SAM" id="Phobius"/>
    </source>
</evidence>
<comment type="caution">
    <text evidence="7">The sequence shown here is derived from an EMBL/GenBank/DDBJ whole genome shotgun (WGS) entry which is preliminary data.</text>
</comment>
<reference evidence="7" key="1">
    <citation type="submission" date="2022-06" db="EMBL/GenBank/DDBJ databases">
        <title>Aquibacillus sp. a new bacterium isolated from soil saline samples.</title>
        <authorList>
            <person name="Galisteo C."/>
            <person name="De La Haba R."/>
            <person name="Sanchez-Porro C."/>
            <person name="Ventosa A."/>
        </authorList>
    </citation>
    <scope>NUCLEOTIDE SEQUENCE</scope>
    <source>
        <strain evidence="7">3ASR75-54</strain>
    </source>
</reference>
<dbReference type="AlphaFoldDB" id="A0A9X3WFX1"/>
<feature type="transmembrane region" description="Helical" evidence="6">
    <location>
        <begin position="103"/>
        <end position="122"/>
    </location>
</feature>
<keyword evidence="8" id="KW-1185">Reference proteome</keyword>
<feature type="transmembrane region" description="Helical" evidence="6">
    <location>
        <begin position="78"/>
        <end position="97"/>
    </location>
</feature>
<feature type="transmembrane region" description="Helical" evidence="6">
    <location>
        <begin position="170"/>
        <end position="189"/>
    </location>
</feature>
<dbReference type="PANTHER" id="PTHR33545">
    <property type="entry name" value="UPF0750 MEMBRANE PROTEIN YITT-RELATED"/>
    <property type="match status" value="1"/>
</dbReference>
<dbReference type="GO" id="GO:0005886">
    <property type="term" value="C:plasma membrane"/>
    <property type="evidence" value="ECO:0007669"/>
    <property type="project" value="UniProtKB-SubCell"/>
</dbReference>
<dbReference type="Proteomes" id="UP001145069">
    <property type="component" value="Unassembled WGS sequence"/>
</dbReference>
<keyword evidence="5 6" id="KW-0472">Membrane</keyword>
<keyword evidence="4 6" id="KW-1133">Transmembrane helix</keyword>
<dbReference type="EMBL" id="JAMQKC010000012">
    <property type="protein sequence ID" value="MDC3417696.1"/>
    <property type="molecule type" value="Genomic_DNA"/>
</dbReference>
<feature type="transmembrane region" description="Helical" evidence="6">
    <location>
        <begin position="142"/>
        <end position="164"/>
    </location>
</feature>
<protein>
    <submittedName>
        <fullName evidence="7">YitT family protein</fullName>
    </submittedName>
</protein>
<comment type="subcellular location">
    <subcellularLocation>
        <location evidence="1">Cell membrane</location>
        <topology evidence="1">Multi-pass membrane protein</topology>
    </subcellularLocation>
</comment>
<dbReference type="RefSeq" id="WP_272446778.1">
    <property type="nucleotide sequence ID" value="NZ_JAMQKC010000012.1"/>
</dbReference>
<keyword evidence="2" id="KW-1003">Cell membrane</keyword>
<evidence type="ECO:0000256" key="1">
    <source>
        <dbReference type="ARBA" id="ARBA00004651"/>
    </source>
</evidence>
<dbReference type="InterPro" id="IPR003740">
    <property type="entry name" value="YitT"/>
</dbReference>
<proteinExistence type="predicted"/>